<dbReference type="Pfam" id="PF18029">
    <property type="entry name" value="Glyoxalase_6"/>
    <property type="match status" value="1"/>
</dbReference>
<protein>
    <submittedName>
        <fullName evidence="2">NADPH-dependent glutamate synthase beta subunit-like oxidoreductase</fullName>
    </submittedName>
</protein>
<dbReference type="PANTHER" id="PTHR35908:SF1">
    <property type="entry name" value="CONSERVED PROTEIN"/>
    <property type="match status" value="1"/>
</dbReference>
<comment type="caution">
    <text evidence="2">The sequence shown here is derived from an EMBL/GenBank/DDBJ whole genome shotgun (WGS) entry which is preliminary data.</text>
</comment>
<dbReference type="InterPro" id="IPR041581">
    <property type="entry name" value="Glyoxalase_6"/>
</dbReference>
<proteinExistence type="predicted"/>
<name>A0ABS4XBK3_9MICC</name>
<dbReference type="SUPFAM" id="SSF54593">
    <property type="entry name" value="Glyoxalase/Bleomycin resistance protein/Dihydroxybiphenyl dioxygenase"/>
    <property type="match status" value="1"/>
</dbReference>
<dbReference type="Gene3D" id="3.10.180.10">
    <property type="entry name" value="2,3-Dihydroxybiphenyl 1,2-Dioxygenase, domain 1"/>
    <property type="match status" value="1"/>
</dbReference>
<evidence type="ECO:0000313" key="2">
    <source>
        <dbReference type="EMBL" id="MBP2385840.1"/>
    </source>
</evidence>
<organism evidence="2 3">
    <name type="scientific">Paeniglutamicibacter kerguelensis</name>
    <dbReference type="NCBI Taxonomy" id="254788"/>
    <lineage>
        <taxon>Bacteria</taxon>
        <taxon>Bacillati</taxon>
        <taxon>Actinomycetota</taxon>
        <taxon>Actinomycetes</taxon>
        <taxon>Micrococcales</taxon>
        <taxon>Micrococcaceae</taxon>
        <taxon>Paeniglutamicibacter</taxon>
    </lineage>
</organism>
<evidence type="ECO:0000313" key="3">
    <source>
        <dbReference type="Proteomes" id="UP001296993"/>
    </source>
</evidence>
<gene>
    <name evidence="2" type="ORF">JOF47_001351</name>
</gene>
<dbReference type="InterPro" id="IPR029068">
    <property type="entry name" value="Glyas_Bleomycin-R_OHBP_Dase"/>
</dbReference>
<feature type="domain" description="Glyoxalase-like" evidence="1">
    <location>
        <begin position="6"/>
        <end position="143"/>
    </location>
</feature>
<dbReference type="EMBL" id="JAGIOF010000001">
    <property type="protein sequence ID" value="MBP2385840.1"/>
    <property type="molecule type" value="Genomic_DNA"/>
</dbReference>
<dbReference type="PANTHER" id="PTHR35908">
    <property type="entry name" value="HYPOTHETICAL FUSION PROTEIN"/>
    <property type="match status" value="1"/>
</dbReference>
<sequence length="144" mass="16279">MDLSIQVTLDCTDPHTQAAWWAQTLGWTVEPIEPGFIRKMVDAGQASEADTMDFNGELVWRIGAGICPVDQVGQMPRQRMVFQRAPEPKTVKNRMHLDLHPGTDKDVQREQLIARGARFLYAGNQGPFTWYAMADPEDNEFCIS</sequence>
<keyword evidence="3" id="KW-1185">Reference proteome</keyword>
<accession>A0ABS4XBK3</accession>
<reference evidence="2 3" key="1">
    <citation type="submission" date="2021-03" db="EMBL/GenBank/DDBJ databases">
        <title>Sequencing the genomes of 1000 actinobacteria strains.</title>
        <authorList>
            <person name="Klenk H.-P."/>
        </authorList>
    </citation>
    <scope>NUCLEOTIDE SEQUENCE [LARGE SCALE GENOMIC DNA]</scope>
    <source>
        <strain evidence="2 3">DSM 15797</strain>
    </source>
</reference>
<evidence type="ECO:0000259" key="1">
    <source>
        <dbReference type="Pfam" id="PF18029"/>
    </source>
</evidence>
<dbReference type="RefSeq" id="WP_209996792.1">
    <property type="nucleotide sequence ID" value="NZ_BAAAJY010000003.1"/>
</dbReference>
<dbReference type="Proteomes" id="UP001296993">
    <property type="component" value="Unassembled WGS sequence"/>
</dbReference>